<comment type="caution">
    <text evidence="1">The sequence shown here is derived from an EMBL/GenBank/DDBJ whole genome shotgun (WGS) entry which is preliminary data.</text>
</comment>
<dbReference type="Proteomes" id="UP000030403">
    <property type="component" value="Unassembled WGS sequence"/>
</dbReference>
<evidence type="ECO:0000313" key="1">
    <source>
        <dbReference type="EMBL" id="KGX84183.1"/>
    </source>
</evidence>
<dbReference type="PANTHER" id="PTHR35788">
    <property type="entry name" value="EXPORTED PROTEIN-RELATED"/>
    <property type="match status" value="1"/>
</dbReference>
<dbReference type="RefSeq" id="WP_027447390.1">
    <property type="nucleotide sequence ID" value="NZ_AULJ01000061.1"/>
</dbReference>
<dbReference type="InterPro" id="IPR052913">
    <property type="entry name" value="Glycopeptide_resist_protein"/>
</dbReference>
<protein>
    <recommendedName>
        <fullName evidence="3">Vancomycin resistance protein</fullName>
    </recommendedName>
</protein>
<dbReference type="eggNOG" id="COG2720">
    <property type="taxonomic scope" value="Bacteria"/>
</dbReference>
<dbReference type="Pfam" id="PF04294">
    <property type="entry name" value="VanW"/>
    <property type="match status" value="1"/>
</dbReference>
<evidence type="ECO:0000313" key="2">
    <source>
        <dbReference type="Proteomes" id="UP000030403"/>
    </source>
</evidence>
<proteinExistence type="predicted"/>
<dbReference type="EMBL" id="AVPF01000064">
    <property type="protein sequence ID" value="KGX84183.1"/>
    <property type="molecule type" value="Genomic_DNA"/>
</dbReference>
<keyword evidence="2" id="KW-1185">Reference proteome</keyword>
<reference evidence="1 2" key="1">
    <citation type="submission" date="2013-08" db="EMBL/GenBank/DDBJ databases">
        <authorList>
            <person name="Huang J."/>
            <person name="Wang G."/>
        </authorList>
    </citation>
    <scope>NUCLEOTIDE SEQUENCE [LARGE SCALE GENOMIC DNA]</scope>
    <source>
        <strain evidence="1 2">BH030004</strain>
    </source>
</reference>
<sequence>MKRITHVFPWLTPIRIFQKRKLRHIQSLFSHKKFSVNKKASKDYPYTNKKHQSLLRRKLGDSDPKLQENKITNLKIASNAIDGTVIQPGETFSFWKLVGKTSRKKGYIEGMLLSNGQVIKGVGGGICQLANLLYWMALHTPLQVVERHHHSFDPFPDEGRVLPFGSGAGVFYNYVDLQFFNPTQQSFHIKLLLTDNHLKGCISSDYYWPYSYHVLEENHYFFEKKGIIYRTNDIYREVIDKTTGNIIEKEFIMHNVSEVKYKVKESKVFKIDS</sequence>
<name>A0A0A5FZB3_9BACI</name>
<dbReference type="InterPro" id="IPR007391">
    <property type="entry name" value="Vancomycin_resist_VanW"/>
</dbReference>
<dbReference type="PANTHER" id="PTHR35788:SF1">
    <property type="entry name" value="EXPORTED PROTEIN"/>
    <property type="match status" value="1"/>
</dbReference>
<organism evidence="1 2">
    <name type="scientific">Pontibacillus marinus BH030004 = DSM 16465</name>
    <dbReference type="NCBI Taxonomy" id="1385511"/>
    <lineage>
        <taxon>Bacteria</taxon>
        <taxon>Bacillati</taxon>
        <taxon>Bacillota</taxon>
        <taxon>Bacilli</taxon>
        <taxon>Bacillales</taxon>
        <taxon>Bacillaceae</taxon>
        <taxon>Pontibacillus</taxon>
    </lineage>
</organism>
<accession>A0A0A5FZB3</accession>
<evidence type="ECO:0008006" key="3">
    <source>
        <dbReference type="Google" id="ProtNLM"/>
    </source>
</evidence>
<dbReference type="OrthoDB" id="9813301at2"/>
<dbReference type="STRING" id="1385511.GCA_000425225_03890"/>
<dbReference type="AlphaFoldDB" id="A0A0A5FZB3"/>
<gene>
    <name evidence="1" type="ORF">N783_18745</name>
</gene>